<feature type="region of interest" description="Disordered" evidence="1">
    <location>
        <begin position="1"/>
        <end position="62"/>
    </location>
</feature>
<evidence type="ECO:0000256" key="1">
    <source>
        <dbReference type="SAM" id="MobiDB-lite"/>
    </source>
</evidence>
<dbReference type="EMBL" id="SRLO01001264">
    <property type="protein sequence ID" value="TNN39617.1"/>
    <property type="molecule type" value="Genomic_DNA"/>
</dbReference>
<evidence type="ECO:0000313" key="3">
    <source>
        <dbReference type="Proteomes" id="UP000314294"/>
    </source>
</evidence>
<accession>A0A4Z2FEI2</accession>
<proteinExistence type="predicted"/>
<gene>
    <name evidence="2" type="ORF">EYF80_050216</name>
</gene>
<keyword evidence="3" id="KW-1185">Reference proteome</keyword>
<dbReference type="Proteomes" id="UP000314294">
    <property type="component" value="Unassembled WGS sequence"/>
</dbReference>
<protein>
    <submittedName>
        <fullName evidence="2">Uncharacterized protein</fullName>
    </submittedName>
</protein>
<name>A0A4Z2FEI2_9TELE</name>
<dbReference type="AlphaFoldDB" id="A0A4Z2FEI2"/>
<sequence>MAMIISTHDTHVNKRALIQGGQRHLYEGDTDTSTRGTRSPPRGDTDTSTSRRPASLLPRSLPWSPLCCCLQATWEILEI</sequence>
<feature type="compositionally biased region" description="Low complexity" evidence="1">
    <location>
        <begin position="50"/>
        <end position="62"/>
    </location>
</feature>
<comment type="caution">
    <text evidence="2">The sequence shown here is derived from an EMBL/GenBank/DDBJ whole genome shotgun (WGS) entry which is preliminary data.</text>
</comment>
<reference evidence="2 3" key="1">
    <citation type="submission" date="2019-03" db="EMBL/GenBank/DDBJ databases">
        <title>First draft genome of Liparis tanakae, snailfish: a comprehensive survey of snailfish specific genes.</title>
        <authorList>
            <person name="Kim W."/>
            <person name="Song I."/>
            <person name="Jeong J.-H."/>
            <person name="Kim D."/>
            <person name="Kim S."/>
            <person name="Ryu S."/>
            <person name="Song J.Y."/>
            <person name="Lee S.K."/>
        </authorList>
    </citation>
    <scope>NUCLEOTIDE SEQUENCE [LARGE SCALE GENOMIC DNA]</scope>
    <source>
        <tissue evidence="2">Muscle</tissue>
    </source>
</reference>
<organism evidence="2 3">
    <name type="scientific">Liparis tanakae</name>
    <name type="common">Tanaka's snailfish</name>
    <dbReference type="NCBI Taxonomy" id="230148"/>
    <lineage>
        <taxon>Eukaryota</taxon>
        <taxon>Metazoa</taxon>
        <taxon>Chordata</taxon>
        <taxon>Craniata</taxon>
        <taxon>Vertebrata</taxon>
        <taxon>Euteleostomi</taxon>
        <taxon>Actinopterygii</taxon>
        <taxon>Neopterygii</taxon>
        <taxon>Teleostei</taxon>
        <taxon>Neoteleostei</taxon>
        <taxon>Acanthomorphata</taxon>
        <taxon>Eupercaria</taxon>
        <taxon>Perciformes</taxon>
        <taxon>Cottioidei</taxon>
        <taxon>Cottales</taxon>
        <taxon>Liparidae</taxon>
        <taxon>Liparis</taxon>
    </lineage>
</organism>
<evidence type="ECO:0000313" key="2">
    <source>
        <dbReference type="EMBL" id="TNN39617.1"/>
    </source>
</evidence>